<protein>
    <submittedName>
        <fullName evidence="2">Uncharacterized protein</fullName>
    </submittedName>
</protein>
<name>A0A7W3JRP5_9MICO</name>
<keyword evidence="3" id="KW-1185">Reference proteome</keyword>
<gene>
    <name evidence="2" type="ORF">FB555_000080</name>
</gene>
<evidence type="ECO:0000256" key="1">
    <source>
        <dbReference type="SAM" id="MobiDB-lite"/>
    </source>
</evidence>
<organism evidence="2 3">
    <name type="scientific">Alpinimonas psychrophila</name>
    <dbReference type="NCBI Taxonomy" id="748908"/>
    <lineage>
        <taxon>Bacteria</taxon>
        <taxon>Bacillati</taxon>
        <taxon>Actinomycetota</taxon>
        <taxon>Actinomycetes</taxon>
        <taxon>Micrococcales</taxon>
        <taxon>Microbacteriaceae</taxon>
        <taxon>Alpinimonas</taxon>
    </lineage>
</organism>
<feature type="compositionally biased region" description="Polar residues" evidence="1">
    <location>
        <begin position="72"/>
        <end position="81"/>
    </location>
</feature>
<feature type="compositionally biased region" description="Polar residues" evidence="1">
    <location>
        <begin position="43"/>
        <end position="54"/>
    </location>
</feature>
<dbReference type="EMBL" id="JACGWU010000001">
    <property type="protein sequence ID" value="MBA8828009.1"/>
    <property type="molecule type" value="Genomic_DNA"/>
</dbReference>
<feature type="compositionally biased region" description="Basic and acidic residues" evidence="1">
    <location>
        <begin position="56"/>
        <end position="70"/>
    </location>
</feature>
<evidence type="ECO:0000313" key="2">
    <source>
        <dbReference type="EMBL" id="MBA8828009.1"/>
    </source>
</evidence>
<feature type="compositionally biased region" description="Basic and acidic residues" evidence="1">
    <location>
        <begin position="1"/>
        <end position="18"/>
    </location>
</feature>
<feature type="compositionally biased region" description="Basic residues" evidence="1">
    <location>
        <begin position="30"/>
        <end position="39"/>
    </location>
</feature>
<dbReference type="Proteomes" id="UP000524237">
    <property type="component" value="Unassembled WGS sequence"/>
</dbReference>
<evidence type="ECO:0000313" key="3">
    <source>
        <dbReference type="Proteomes" id="UP000524237"/>
    </source>
</evidence>
<dbReference type="AlphaFoldDB" id="A0A7W3JRP5"/>
<sequence>MPKKAKDLESADSKKSGIRETGSPTPALAKKARVSRRVKWIQPGSTENPASSDTEVPERDRPENWGDRATRTRSGANTSNDEQLRRDKPPHWG</sequence>
<feature type="region of interest" description="Disordered" evidence="1">
    <location>
        <begin position="1"/>
        <end position="93"/>
    </location>
</feature>
<reference evidence="2 3" key="1">
    <citation type="submission" date="2020-07" db="EMBL/GenBank/DDBJ databases">
        <title>Sequencing the genomes of 1000 actinobacteria strains.</title>
        <authorList>
            <person name="Klenk H.-P."/>
        </authorList>
    </citation>
    <scope>NUCLEOTIDE SEQUENCE [LARGE SCALE GENOMIC DNA]</scope>
    <source>
        <strain evidence="2 3">DSM 23737</strain>
    </source>
</reference>
<comment type="caution">
    <text evidence="2">The sequence shown here is derived from an EMBL/GenBank/DDBJ whole genome shotgun (WGS) entry which is preliminary data.</text>
</comment>
<accession>A0A7W3JRP5</accession>
<proteinExistence type="predicted"/>
<dbReference type="RefSeq" id="WP_182484303.1">
    <property type="nucleotide sequence ID" value="NZ_JACGWU010000001.1"/>
</dbReference>
<feature type="compositionally biased region" description="Basic and acidic residues" evidence="1">
    <location>
        <begin position="82"/>
        <end position="93"/>
    </location>
</feature>